<evidence type="ECO:0000313" key="2">
    <source>
        <dbReference type="EMBL" id="KAG5968321.1"/>
    </source>
</evidence>
<gene>
    <name evidence="2" type="ORF">E4U56_000408</name>
</gene>
<reference evidence="2" key="1">
    <citation type="journal article" date="2020" name="bioRxiv">
        <title>Whole genome comparisons of ergot fungi reveals the divergence and evolution of species within the genus Claviceps are the result of varying mechanisms driving genome evolution and host range expansion.</title>
        <authorList>
            <person name="Wyka S.A."/>
            <person name="Mondo S.J."/>
            <person name="Liu M."/>
            <person name="Dettman J."/>
            <person name="Nalam V."/>
            <person name="Broders K.D."/>
        </authorList>
    </citation>
    <scope>NUCLEOTIDE SEQUENCE</scope>
    <source>
        <strain evidence="2">CCC 1102</strain>
    </source>
</reference>
<feature type="chain" id="PRO_5040140932" description="IgE-binding protein" evidence="1">
    <location>
        <begin position="21"/>
        <end position="195"/>
    </location>
</feature>
<protein>
    <recommendedName>
        <fullName evidence="4">IgE-binding protein</fullName>
    </recommendedName>
</protein>
<comment type="caution">
    <text evidence="2">The sequence shown here is derived from an EMBL/GenBank/DDBJ whole genome shotgun (WGS) entry which is preliminary data.</text>
</comment>
<dbReference type="OrthoDB" id="5430620at2759"/>
<dbReference type="EMBL" id="SRPS01000107">
    <property type="protein sequence ID" value="KAG5968321.1"/>
    <property type="molecule type" value="Genomic_DNA"/>
</dbReference>
<name>A0A9P7MSZ7_9HYPO</name>
<organism evidence="2 3">
    <name type="scientific">Claviceps arundinis</name>
    <dbReference type="NCBI Taxonomy" id="1623583"/>
    <lineage>
        <taxon>Eukaryota</taxon>
        <taxon>Fungi</taxon>
        <taxon>Dikarya</taxon>
        <taxon>Ascomycota</taxon>
        <taxon>Pezizomycotina</taxon>
        <taxon>Sordariomycetes</taxon>
        <taxon>Hypocreomycetidae</taxon>
        <taxon>Hypocreales</taxon>
        <taxon>Clavicipitaceae</taxon>
        <taxon>Claviceps</taxon>
    </lineage>
</organism>
<evidence type="ECO:0000313" key="3">
    <source>
        <dbReference type="Proteomes" id="UP000784919"/>
    </source>
</evidence>
<proteinExistence type="predicted"/>
<dbReference type="Proteomes" id="UP000784919">
    <property type="component" value="Unassembled WGS sequence"/>
</dbReference>
<sequence length="195" mass="20665">MKPFLSFCFALTTLLPLLAAAESMASSAISLSVNLPGSPLNDQPVVANGGKFWIGKPTSQYCPDNVEKLGGCPKGKDTSIWVNSEQGTGSLNVIVPGGQQIYVGVDTSLSFTRPHSAYIPPGSTSAQFSLTPLNQLAMVGRRMLACLPLNTDISGSISAWQVFAPRTDQAAPPNRQCVAFVAQTAAMKDAVWEYI</sequence>
<dbReference type="AlphaFoldDB" id="A0A9P7MSZ7"/>
<dbReference type="PANTHER" id="PTHR42047">
    <property type="entry name" value="PROTEIN, PUTATIVE (AFU_ORTHOLOGUE AFUA_6G03560)-RELATED"/>
    <property type="match status" value="1"/>
</dbReference>
<feature type="signal peptide" evidence="1">
    <location>
        <begin position="1"/>
        <end position="20"/>
    </location>
</feature>
<dbReference type="PANTHER" id="PTHR42047:SF1">
    <property type="entry name" value="PROTEIN, PUTATIVE (AFU_ORTHOLOGUE AFUA_6G03560)-RELATED"/>
    <property type="match status" value="1"/>
</dbReference>
<dbReference type="InterPro" id="IPR052820">
    <property type="entry name" value="PhiA_domain"/>
</dbReference>
<accession>A0A9P7MSZ7</accession>
<evidence type="ECO:0008006" key="4">
    <source>
        <dbReference type="Google" id="ProtNLM"/>
    </source>
</evidence>
<evidence type="ECO:0000256" key="1">
    <source>
        <dbReference type="SAM" id="SignalP"/>
    </source>
</evidence>
<keyword evidence="1" id="KW-0732">Signal</keyword>